<sequence>MRESVIAILSLLLVLFVLWQIVKNKRVYFDRKIMTVQESLKLYI</sequence>
<organism evidence="2 3">
    <name type="scientific">Halarsenatibacter silvermanii</name>
    <dbReference type="NCBI Taxonomy" id="321763"/>
    <lineage>
        <taxon>Bacteria</taxon>
        <taxon>Bacillati</taxon>
        <taxon>Bacillota</taxon>
        <taxon>Clostridia</taxon>
        <taxon>Halanaerobiales</taxon>
        <taxon>Halarsenatibacteraceae</taxon>
        <taxon>Halarsenatibacter</taxon>
    </lineage>
</organism>
<keyword evidence="1" id="KW-0812">Transmembrane</keyword>
<keyword evidence="3" id="KW-1185">Reference proteome</keyword>
<evidence type="ECO:0000313" key="2">
    <source>
        <dbReference type="EMBL" id="SDL53045.1"/>
    </source>
</evidence>
<name>A0A1G9KUR2_9FIRM</name>
<proteinExistence type="predicted"/>
<dbReference type="STRING" id="321763.SAMN04488692_105100"/>
<reference evidence="2 3" key="1">
    <citation type="submission" date="2016-10" db="EMBL/GenBank/DDBJ databases">
        <authorList>
            <person name="de Groot N.N."/>
        </authorList>
    </citation>
    <scope>NUCLEOTIDE SEQUENCE [LARGE SCALE GENOMIC DNA]</scope>
    <source>
        <strain evidence="2 3">SLAS-1</strain>
    </source>
</reference>
<dbReference type="EMBL" id="FNGO01000005">
    <property type="protein sequence ID" value="SDL53045.1"/>
    <property type="molecule type" value="Genomic_DNA"/>
</dbReference>
<gene>
    <name evidence="2" type="ORF">SAMN04488692_105100</name>
</gene>
<dbReference type="RefSeq" id="WP_268762224.1">
    <property type="nucleotide sequence ID" value="NZ_FNGO01000005.1"/>
</dbReference>
<accession>A0A1G9KUR2</accession>
<feature type="transmembrane region" description="Helical" evidence="1">
    <location>
        <begin position="6"/>
        <end position="22"/>
    </location>
</feature>
<dbReference type="Proteomes" id="UP000199476">
    <property type="component" value="Unassembled WGS sequence"/>
</dbReference>
<dbReference type="AlphaFoldDB" id="A0A1G9KUR2"/>
<keyword evidence="1" id="KW-1133">Transmembrane helix</keyword>
<protein>
    <submittedName>
        <fullName evidence="2">Uncharacterized protein</fullName>
    </submittedName>
</protein>
<evidence type="ECO:0000256" key="1">
    <source>
        <dbReference type="SAM" id="Phobius"/>
    </source>
</evidence>
<evidence type="ECO:0000313" key="3">
    <source>
        <dbReference type="Proteomes" id="UP000199476"/>
    </source>
</evidence>
<keyword evidence="1" id="KW-0472">Membrane</keyword>